<protein>
    <submittedName>
        <fullName evidence="2">FIG092679: Fe-S oxidoreductase</fullName>
    </submittedName>
</protein>
<dbReference type="SMART" id="SM00729">
    <property type="entry name" value="Elp3"/>
    <property type="match status" value="1"/>
</dbReference>
<sequence length="846" mass="95060">MSRWAGTGLSRIGRDRFGRILESVRRPSSYLGTELNSSHKDPSKIKASIALVFPDLYEIGMSHLGLKILYGIINAEPDLAAERVFAPDEDFAEAIRKEGAPLMSLESKKPLKEFDVVGFTIPYELSYTTILWILDLANIPLRSDERGDDAPIVVGGGAGVYNPEPIASFFDVFALGDGEELTLLILREVLRSKNEGRKITLERLAKIPGLYVPSLFDVEYKPGGEITKIFPVYDWIENPSRITLPDLADSIFPVKMVVPFGKPVQDRLNVEIDRGCTQGCRFCQAGSTYRPARERSPEEVIRIFGEALKNTGYSDISLTSLSAGDYSKITELLAGLMDKYEGERVSVSLPSMRPASVTEEIVEQLGKSRRSGFTIAAEAGTTRLRNVLNKKVTDEEIIDTARRLLSAGWRSLKLYFMIGLPTETDADIEAIYDLALRLDKLKIEKRRFSAITISVSNFVPKAHTAFQWTGQDTIENLRAKKEKLFEMIRPNKRLKFKWSDAEASHLEAVFARGGRRLDRVLEQAYKMGRRLDAWTERFDFGQWVQAFAKAGINPSFYANRDFDDDETLPWEHIQTGLTKKYFLGELALARKGELTADCKLGKCLTCGIDPKTCFKPYESPQAATAPEKKRHTAERFKLRLAFRKVENARFFSQLEVQSIFQRALRVVNAPLAYSEGFSPHPRISFGPALPVGVQSEDEMIDLELTCRVEPESFIDKINRALPDGFQFIAGRAIPLNEKSISSSIKSADFELVLDESLDPDSLFSAVTVFNNNQSVVVQREPGGKNIDVRLLVDKIVFDKQTNSLKYKTSIADKPAVRPNELISAILKDRESSVVRSVRKLKTHMKH</sequence>
<organism evidence="2">
    <name type="scientific">hydrothermal vent metagenome</name>
    <dbReference type="NCBI Taxonomy" id="652676"/>
    <lineage>
        <taxon>unclassified sequences</taxon>
        <taxon>metagenomes</taxon>
        <taxon>ecological metagenomes</taxon>
    </lineage>
</organism>
<dbReference type="AlphaFoldDB" id="A0A3B1BDI7"/>
<dbReference type="PANTHER" id="PTHR42731">
    <property type="entry name" value="SLL1084 PROTEIN"/>
    <property type="match status" value="1"/>
</dbReference>
<dbReference type="GO" id="GO:0003824">
    <property type="term" value="F:catalytic activity"/>
    <property type="evidence" value="ECO:0007669"/>
    <property type="project" value="InterPro"/>
</dbReference>
<dbReference type="InterPro" id="IPR006638">
    <property type="entry name" value="Elp3/MiaA/NifB-like_rSAM"/>
</dbReference>
<dbReference type="NCBIfam" id="TIGR03960">
    <property type="entry name" value="rSAM_fuse_unch"/>
    <property type="match status" value="1"/>
</dbReference>
<dbReference type="PROSITE" id="PS51918">
    <property type="entry name" value="RADICAL_SAM"/>
    <property type="match status" value="1"/>
</dbReference>
<dbReference type="SFLD" id="SFLDS00029">
    <property type="entry name" value="Radical_SAM"/>
    <property type="match status" value="1"/>
</dbReference>
<dbReference type="PANTHER" id="PTHR42731:SF1">
    <property type="entry name" value="RADICAL SAM DOMAIN PROTEIN"/>
    <property type="match status" value="1"/>
</dbReference>
<dbReference type="EMBL" id="UOGB01000046">
    <property type="protein sequence ID" value="VAX16179.1"/>
    <property type="molecule type" value="Genomic_DNA"/>
</dbReference>
<reference evidence="2" key="1">
    <citation type="submission" date="2018-06" db="EMBL/GenBank/DDBJ databases">
        <authorList>
            <person name="Zhirakovskaya E."/>
        </authorList>
    </citation>
    <scope>NUCLEOTIDE SEQUENCE</scope>
</reference>
<proteinExistence type="predicted"/>
<dbReference type="InterPro" id="IPR058240">
    <property type="entry name" value="rSAM_sf"/>
</dbReference>
<dbReference type="GO" id="GO:0051536">
    <property type="term" value="F:iron-sulfur cluster binding"/>
    <property type="evidence" value="ECO:0007669"/>
    <property type="project" value="InterPro"/>
</dbReference>
<dbReference type="NCBIfam" id="TIGR03936">
    <property type="entry name" value="sam_1_link_chp"/>
    <property type="match status" value="1"/>
</dbReference>
<dbReference type="SFLD" id="SFLDG01082">
    <property type="entry name" value="B12-binding_domain_containing"/>
    <property type="match status" value="1"/>
</dbReference>
<dbReference type="InterPro" id="IPR023404">
    <property type="entry name" value="rSAM_horseshoe"/>
</dbReference>
<dbReference type="Pfam" id="PF04055">
    <property type="entry name" value="Radical_SAM"/>
    <property type="match status" value="1"/>
</dbReference>
<dbReference type="InterPro" id="IPR045784">
    <property type="entry name" value="Radical_SAM_N2"/>
</dbReference>
<dbReference type="InterPro" id="IPR018768">
    <property type="entry name" value="DUF2344"/>
</dbReference>
<dbReference type="Pfam" id="PF10105">
    <property type="entry name" value="DUF2344"/>
    <property type="match status" value="1"/>
</dbReference>
<evidence type="ECO:0000313" key="2">
    <source>
        <dbReference type="EMBL" id="VAX16179.1"/>
    </source>
</evidence>
<dbReference type="Pfam" id="PF19864">
    <property type="entry name" value="Radical_SAM_N2"/>
    <property type="match status" value="1"/>
</dbReference>
<dbReference type="InterPro" id="IPR007197">
    <property type="entry name" value="rSAM"/>
</dbReference>
<dbReference type="Gene3D" id="3.80.30.20">
    <property type="entry name" value="tm_1862 like domain"/>
    <property type="match status" value="1"/>
</dbReference>
<feature type="domain" description="Radical SAM core" evidence="1">
    <location>
        <begin position="262"/>
        <end position="497"/>
    </location>
</feature>
<name>A0A3B1BDI7_9ZZZZ</name>
<evidence type="ECO:0000259" key="1">
    <source>
        <dbReference type="PROSITE" id="PS51918"/>
    </source>
</evidence>
<dbReference type="InterPro" id="IPR023862">
    <property type="entry name" value="CHP03960_rSAM"/>
</dbReference>
<dbReference type="SUPFAM" id="SSF102114">
    <property type="entry name" value="Radical SAM enzymes"/>
    <property type="match status" value="1"/>
</dbReference>
<gene>
    <name evidence="2" type="ORF">MNBD_NITROSPINAE03-311</name>
</gene>
<accession>A0A3B1BDI7</accession>
<dbReference type="CDD" id="cd01335">
    <property type="entry name" value="Radical_SAM"/>
    <property type="match status" value="1"/>
</dbReference>